<accession>A0AAD1H6N2</accession>
<protein>
    <submittedName>
        <fullName evidence="1">Uncharacterized protein</fullName>
    </submittedName>
</protein>
<gene>
    <name evidence="1" type="ORF">MMOR_03350</name>
</gene>
<keyword evidence="2" id="KW-1185">Reference proteome</keyword>
<sequence>MGLFRSGRAMSAPVASISGTGNRGIDYRLAPINQRQTSISAGIMMAWPRAIGGAAWPEAP</sequence>
<organism evidence="1 2">
    <name type="scientific">Mycolicibacterium moriokaense</name>
    <dbReference type="NCBI Taxonomy" id="39691"/>
    <lineage>
        <taxon>Bacteria</taxon>
        <taxon>Bacillati</taxon>
        <taxon>Actinomycetota</taxon>
        <taxon>Actinomycetes</taxon>
        <taxon>Mycobacteriales</taxon>
        <taxon>Mycobacteriaceae</taxon>
        <taxon>Mycolicibacterium</taxon>
    </lineage>
</organism>
<dbReference type="KEGG" id="mmor:MMOR_03350"/>
<dbReference type="AlphaFoldDB" id="A0AAD1H6N2"/>
<evidence type="ECO:0000313" key="1">
    <source>
        <dbReference type="EMBL" id="BBW99398.1"/>
    </source>
</evidence>
<name>A0AAD1H6N2_9MYCO</name>
<dbReference type="Proteomes" id="UP000466681">
    <property type="component" value="Chromosome"/>
</dbReference>
<reference evidence="1 2" key="1">
    <citation type="journal article" date="2019" name="Emerg. Microbes Infect.">
        <title>Comprehensive subspecies identification of 175 nontuberculous mycobacteria species based on 7547 genomic profiles.</title>
        <authorList>
            <person name="Matsumoto Y."/>
            <person name="Kinjo T."/>
            <person name="Motooka D."/>
            <person name="Nabeya D."/>
            <person name="Jung N."/>
            <person name="Uechi K."/>
            <person name="Horii T."/>
            <person name="Iida T."/>
            <person name="Fujita J."/>
            <person name="Nakamura S."/>
        </authorList>
    </citation>
    <scope>NUCLEOTIDE SEQUENCE [LARGE SCALE GENOMIC DNA]</scope>
    <source>
        <strain evidence="1 2">JCM 6375</strain>
    </source>
</reference>
<proteinExistence type="predicted"/>
<dbReference type="EMBL" id="AP022560">
    <property type="protein sequence ID" value="BBW99398.1"/>
    <property type="molecule type" value="Genomic_DNA"/>
</dbReference>
<evidence type="ECO:0000313" key="2">
    <source>
        <dbReference type="Proteomes" id="UP000466681"/>
    </source>
</evidence>